<evidence type="ECO:0000259" key="1">
    <source>
        <dbReference type="PROSITE" id="PS50234"/>
    </source>
</evidence>
<dbReference type="Gene3D" id="3.40.50.410">
    <property type="entry name" value="von Willebrand factor, type A domain"/>
    <property type="match status" value="1"/>
</dbReference>
<evidence type="ECO:0000313" key="2">
    <source>
        <dbReference type="EMBL" id="QJW99483.1"/>
    </source>
</evidence>
<feature type="domain" description="VWFA" evidence="1">
    <location>
        <begin position="12"/>
        <end position="226"/>
    </location>
</feature>
<dbReference type="InterPro" id="IPR036465">
    <property type="entry name" value="vWFA_dom_sf"/>
</dbReference>
<dbReference type="SUPFAM" id="SSF53300">
    <property type="entry name" value="vWA-like"/>
    <property type="match status" value="1"/>
</dbReference>
<sequence>MSQLPKIKGVADIVFLLDATGSMGPCINAVKQNIKTFVQTFTTPTPNGAAVVKDWRAKIVGYRDLDYIDFPAMVDNPFVSSVSELEAQLDALAADGGGDEPETLLEALYMLANMPATGPDEPLRPDAWRHVNSGRRFVIVFTDAPFKEPLRLPRDAKIDDVILNLMTAKIVLHMFAPASLARFGVLEEVDKALWHKVPVSGGETAQKALEDYTADQSKFEKIIQLLAKTMTQQSADVPAAD</sequence>
<dbReference type="AlphaFoldDB" id="A0A6M5Z1U8"/>
<evidence type="ECO:0000313" key="3">
    <source>
        <dbReference type="Proteomes" id="UP000503447"/>
    </source>
</evidence>
<dbReference type="InterPro" id="IPR052969">
    <property type="entry name" value="Thr-specific_kinase-like"/>
</dbReference>
<dbReference type="EMBL" id="CP053452">
    <property type="protein sequence ID" value="QJW99483.1"/>
    <property type="molecule type" value="Genomic_DNA"/>
</dbReference>
<name>A0A6M5Z1U8_9BACT</name>
<proteinExistence type="predicted"/>
<protein>
    <recommendedName>
        <fullName evidence="1">VWFA domain-containing protein</fullName>
    </recommendedName>
</protein>
<keyword evidence="3" id="KW-1185">Reference proteome</keyword>
<dbReference type="RefSeq" id="WP_171474442.1">
    <property type="nucleotide sequence ID" value="NZ_CP053452.2"/>
</dbReference>
<reference evidence="3" key="1">
    <citation type="submission" date="2020-05" db="EMBL/GenBank/DDBJ databases">
        <title>Frigoriglobus tundricola gen. nov., sp. nov., a psychrotolerant cellulolytic planctomycete of the family Gemmataceae with two divergent copies of 16S rRNA gene.</title>
        <authorList>
            <person name="Kulichevskaya I.S."/>
            <person name="Ivanova A.A."/>
            <person name="Naumoff D.G."/>
            <person name="Beletsky A.V."/>
            <person name="Rijpstra W.I.C."/>
            <person name="Sinninghe Damste J.S."/>
            <person name="Mardanov A.V."/>
            <person name="Ravin N.V."/>
            <person name="Dedysh S.N."/>
        </authorList>
    </citation>
    <scope>NUCLEOTIDE SEQUENCE [LARGE SCALE GENOMIC DNA]</scope>
    <source>
        <strain evidence="3">PL17</strain>
    </source>
</reference>
<accession>A0A6M5Z1U8</accession>
<dbReference type="Proteomes" id="UP000503447">
    <property type="component" value="Chromosome"/>
</dbReference>
<dbReference type="CDD" id="cd00198">
    <property type="entry name" value="vWFA"/>
    <property type="match status" value="1"/>
</dbReference>
<dbReference type="KEGG" id="ftj:FTUN_7095"/>
<dbReference type="PANTHER" id="PTHR47763">
    <property type="entry name" value="ALPHA-PROTEIN KINASE VWKA"/>
    <property type="match status" value="1"/>
</dbReference>
<dbReference type="PROSITE" id="PS50234">
    <property type="entry name" value="VWFA"/>
    <property type="match status" value="1"/>
</dbReference>
<gene>
    <name evidence="2" type="ORF">FTUN_7095</name>
</gene>
<organism evidence="2 3">
    <name type="scientific">Frigoriglobus tundricola</name>
    <dbReference type="NCBI Taxonomy" id="2774151"/>
    <lineage>
        <taxon>Bacteria</taxon>
        <taxon>Pseudomonadati</taxon>
        <taxon>Planctomycetota</taxon>
        <taxon>Planctomycetia</taxon>
        <taxon>Gemmatales</taxon>
        <taxon>Gemmataceae</taxon>
        <taxon>Frigoriglobus</taxon>
    </lineage>
</organism>
<dbReference type="InterPro" id="IPR002035">
    <property type="entry name" value="VWF_A"/>
</dbReference>
<dbReference type="Pfam" id="PF00092">
    <property type="entry name" value="VWA"/>
    <property type="match status" value="1"/>
</dbReference>